<organism evidence="1 2">
    <name type="scientific">Protopolystoma xenopodis</name>
    <dbReference type="NCBI Taxonomy" id="117903"/>
    <lineage>
        <taxon>Eukaryota</taxon>
        <taxon>Metazoa</taxon>
        <taxon>Spiralia</taxon>
        <taxon>Lophotrochozoa</taxon>
        <taxon>Platyhelminthes</taxon>
        <taxon>Monogenea</taxon>
        <taxon>Polyopisthocotylea</taxon>
        <taxon>Polystomatidea</taxon>
        <taxon>Polystomatidae</taxon>
        <taxon>Protopolystoma</taxon>
    </lineage>
</organism>
<gene>
    <name evidence="1" type="ORF">PXEA_LOCUS23404</name>
</gene>
<dbReference type="EMBL" id="CAAALY010108053">
    <property type="protein sequence ID" value="VEL29964.1"/>
    <property type="molecule type" value="Genomic_DNA"/>
</dbReference>
<proteinExistence type="predicted"/>
<dbReference type="Proteomes" id="UP000784294">
    <property type="component" value="Unassembled WGS sequence"/>
</dbReference>
<evidence type="ECO:0000313" key="2">
    <source>
        <dbReference type="Proteomes" id="UP000784294"/>
    </source>
</evidence>
<protein>
    <submittedName>
        <fullName evidence="1">Uncharacterized protein</fullName>
    </submittedName>
</protein>
<dbReference type="AlphaFoldDB" id="A0A3S5AI94"/>
<reference evidence="1" key="1">
    <citation type="submission" date="2018-11" db="EMBL/GenBank/DDBJ databases">
        <authorList>
            <consortium name="Pathogen Informatics"/>
        </authorList>
    </citation>
    <scope>NUCLEOTIDE SEQUENCE</scope>
</reference>
<accession>A0A3S5AI94</accession>
<evidence type="ECO:0000313" key="1">
    <source>
        <dbReference type="EMBL" id="VEL29964.1"/>
    </source>
</evidence>
<keyword evidence="2" id="KW-1185">Reference proteome</keyword>
<sequence>MMSQTLQINIQPTFCILQMSELQQAVGRPWHMPVSRQWRSPGWPITKILYRENSTSKTLSSRV</sequence>
<name>A0A3S5AI94_9PLAT</name>
<comment type="caution">
    <text evidence="1">The sequence shown here is derived from an EMBL/GenBank/DDBJ whole genome shotgun (WGS) entry which is preliminary data.</text>
</comment>